<dbReference type="CDD" id="cd03809">
    <property type="entry name" value="GT4_MtfB-like"/>
    <property type="match status" value="1"/>
</dbReference>
<name>A0A7G8BE04_9BACT</name>
<sequence length="363" mass="41336">MRVLTEHARNRIQPVLFVGIDAPLSNIEPFGAISGVEVVRSAEFDDERKSQRLRDALITGCDRAAAQSLRKHRIDVLFESAQFCGWRFPVPSIAWLPDFQHRHLRELFTFGAYWKRDLGFRAQILSGRHIMLSSEDSRRDCERFFPKSIGRTSVVRFAVLPPDASDFEGLRPIVNNYNLPEQYFYLPNQFWKHKNHRIVIEALHVLRQKGIDLVVAASGKPEDYRHPHHYETLQSLVGSLGLKENFRFLGIVPRQHVFALMRACTAMINPSLSEGWSSTVEEAKSLGVPMLLSNLSVHQEQAGDSALFFDPHEAERLAALMSQQKNLPASSRHEMEKLASTASRKRVSQFAADFSYTVERALA</sequence>
<evidence type="ECO:0000313" key="3">
    <source>
        <dbReference type="Proteomes" id="UP000515312"/>
    </source>
</evidence>
<dbReference type="PANTHER" id="PTHR46401:SF8">
    <property type="entry name" value="BLL6006 PROTEIN"/>
    <property type="match status" value="1"/>
</dbReference>
<dbReference type="KEGG" id="adin:H7849_16815"/>
<dbReference type="EMBL" id="CP060394">
    <property type="protein sequence ID" value="QNI30774.1"/>
    <property type="molecule type" value="Genomic_DNA"/>
</dbReference>
<dbReference type="Gene3D" id="3.40.50.2000">
    <property type="entry name" value="Glycogen Phosphorylase B"/>
    <property type="match status" value="1"/>
</dbReference>
<reference evidence="2 3" key="1">
    <citation type="submission" date="2020-08" db="EMBL/GenBank/DDBJ databases">
        <title>Edaphobacter telluris sp. nov. and Acidobacterium dinghuensis sp. nov., two acidobacteria isolated from forest soil.</title>
        <authorList>
            <person name="Fu J."/>
            <person name="Qiu L."/>
        </authorList>
    </citation>
    <scope>NUCLEOTIDE SEQUENCE [LARGE SCALE GENOMIC DNA]</scope>
    <source>
        <strain evidence="2">4Y35</strain>
    </source>
</reference>
<dbReference type="Pfam" id="PF00534">
    <property type="entry name" value="Glycos_transf_1"/>
    <property type="match status" value="1"/>
</dbReference>
<dbReference type="AlphaFoldDB" id="A0A7G8BE04"/>
<protein>
    <submittedName>
        <fullName evidence="2">Glycosyltransferase family 4 protein</fullName>
    </submittedName>
</protein>
<evidence type="ECO:0000259" key="1">
    <source>
        <dbReference type="Pfam" id="PF00534"/>
    </source>
</evidence>
<feature type="domain" description="Glycosyl transferase family 1" evidence="1">
    <location>
        <begin position="181"/>
        <end position="337"/>
    </location>
</feature>
<proteinExistence type="predicted"/>
<organism evidence="2 3">
    <name type="scientific">Alloacidobacterium dinghuense</name>
    <dbReference type="NCBI Taxonomy" id="2763107"/>
    <lineage>
        <taxon>Bacteria</taxon>
        <taxon>Pseudomonadati</taxon>
        <taxon>Acidobacteriota</taxon>
        <taxon>Terriglobia</taxon>
        <taxon>Terriglobales</taxon>
        <taxon>Acidobacteriaceae</taxon>
        <taxon>Alloacidobacterium</taxon>
    </lineage>
</organism>
<keyword evidence="2" id="KW-0808">Transferase</keyword>
<dbReference type="RefSeq" id="WP_186740877.1">
    <property type="nucleotide sequence ID" value="NZ_CP060394.1"/>
</dbReference>
<accession>A0A7G8BE04</accession>
<dbReference type="PANTHER" id="PTHR46401">
    <property type="entry name" value="GLYCOSYLTRANSFERASE WBBK-RELATED"/>
    <property type="match status" value="1"/>
</dbReference>
<dbReference type="Proteomes" id="UP000515312">
    <property type="component" value="Chromosome"/>
</dbReference>
<dbReference type="InterPro" id="IPR001296">
    <property type="entry name" value="Glyco_trans_1"/>
</dbReference>
<dbReference type="SUPFAM" id="SSF53756">
    <property type="entry name" value="UDP-Glycosyltransferase/glycogen phosphorylase"/>
    <property type="match status" value="1"/>
</dbReference>
<gene>
    <name evidence="2" type="ORF">H7849_16815</name>
</gene>
<dbReference type="GO" id="GO:0016757">
    <property type="term" value="F:glycosyltransferase activity"/>
    <property type="evidence" value="ECO:0007669"/>
    <property type="project" value="InterPro"/>
</dbReference>
<evidence type="ECO:0000313" key="2">
    <source>
        <dbReference type="EMBL" id="QNI30774.1"/>
    </source>
</evidence>
<keyword evidence="3" id="KW-1185">Reference proteome</keyword>